<dbReference type="PIRSF" id="PIRSF000097">
    <property type="entry name" value="AKR"/>
    <property type="match status" value="1"/>
</dbReference>
<evidence type="ECO:0000259" key="4">
    <source>
        <dbReference type="Pfam" id="PF00248"/>
    </source>
</evidence>
<dbReference type="Gene3D" id="3.20.20.100">
    <property type="entry name" value="NADP-dependent oxidoreductase domain"/>
    <property type="match status" value="1"/>
</dbReference>
<dbReference type="InterPro" id="IPR018170">
    <property type="entry name" value="Aldo/ket_reductase_CS"/>
</dbReference>
<sequence>MEKVILNNGVEMPILGFGVMMLMGEECEEAVINAIEAGYRLFDTAELYGNEQAVGNAIKKSGIPREELFITTKFGSKEAGYEKTMAAFQKSIDALQLDYIDLYLIHQPFGDIFGSWRAMQELYNAGKIRAIGVCNFLPDRLMDLIVNSSFTPAVNQIETHPFHQQHETHQFLQDNNVQIQAWGPFAEGMNGVFTNEVLSAIAIKYNKTVAQVILRWLTQRGVVAIPKSAHKERMLENINIFDFKLSDEDMQAIQILDTKQSLLFSHRDPAIVKWMSEYGWVNN</sequence>
<reference evidence="5" key="1">
    <citation type="submission" date="2021-12" db="EMBL/GenBank/DDBJ databases">
        <authorList>
            <person name="Rodrigo-Torres L."/>
            <person name="Arahal R. D."/>
            <person name="Lucena T."/>
        </authorList>
    </citation>
    <scope>NUCLEOTIDE SEQUENCE</scope>
    <source>
        <strain evidence="5">CECT 8858</strain>
    </source>
</reference>
<protein>
    <submittedName>
        <fullName evidence="5">Glyoxal reductase</fullName>
        <ecNumber evidence="5">1.1.1.-</ecNumber>
    </submittedName>
</protein>
<keyword evidence="2" id="KW-0521">NADP</keyword>
<dbReference type="EC" id="1.1.1.-" evidence="5"/>
<dbReference type="Pfam" id="PF00248">
    <property type="entry name" value="Aldo_ket_red"/>
    <property type="match status" value="1"/>
</dbReference>
<evidence type="ECO:0000256" key="2">
    <source>
        <dbReference type="ARBA" id="ARBA00022857"/>
    </source>
</evidence>
<evidence type="ECO:0000313" key="5">
    <source>
        <dbReference type="EMBL" id="CAH0994353.1"/>
    </source>
</evidence>
<organism evidence="5 6">
    <name type="scientific">Emticicia aquatica</name>
    <dbReference type="NCBI Taxonomy" id="1681835"/>
    <lineage>
        <taxon>Bacteria</taxon>
        <taxon>Pseudomonadati</taxon>
        <taxon>Bacteroidota</taxon>
        <taxon>Cytophagia</taxon>
        <taxon>Cytophagales</taxon>
        <taxon>Leadbetterellaceae</taxon>
        <taxon>Emticicia</taxon>
    </lineage>
</organism>
<dbReference type="CDD" id="cd19133">
    <property type="entry name" value="AKR_AKR5F1"/>
    <property type="match status" value="1"/>
</dbReference>
<dbReference type="PRINTS" id="PR00069">
    <property type="entry name" value="ALDKETRDTASE"/>
</dbReference>
<feature type="domain" description="NADP-dependent oxidoreductase" evidence="4">
    <location>
        <begin position="15"/>
        <end position="256"/>
    </location>
</feature>
<dbReference type="Proteomes" id="UP000837932">
    <property type="component" value="Unassembled WGS sequence"/>
</dbReference>
<comment type="similarity">
    <text evidence="1">Belongs to the aldo/keto reductase family.</text>
</comment>
<dbReference type="PROSITE" id="PS00063">
    <property type="entry name" value="ALDOKETO_REDUCTASE_3"/>
    <property type="match status" value="1"/>
</dbReference>
<dbReference type="PROSITE" id="PS00062">
    <property type="entry name" value="ALDOKETO_REDUCTASE_2"/>
    <property type="match status" value="1"/>
</dbReference>
<dbReference type="EMBL" id="CAKLPY010000001">
    <property type="protein sequence ID" value="CAH0994353.1"/>
    <property type="molecule type" value="Genomic_DNA"/>
</dbReference>
<evidence type="ECO:0000256" key="3">
    <source>
        <dbReference type="ARBA" id="ARBA00023002"/>
    </source>
</evidence>
<dbReference type="InterPro" id="IPR036812">
    <property type="entry name" value="NAD(P)_OxRdtase_dom_sf"/>
</dbReference>
<dbReference type="SUPFAM" id="SSF51430">
    <property type="entry name" value="NAD(P)-linked oxidoreductase"/>
    <property type="match status" value="1"/>
</dbReference>
<dbReference type="GO" id="GO:0016491">
    <property type="term" value="F:oxidoreductase activity"/>
    <property type="evidence" value="ECO:0007669"/>
    <property type="project" value="UniProtKB-KW"/>
</dbReference>
<dbReference type="PROSITE" id="PS00798">
    <property type="entry name" value="ALDOKETO_REDUCTASE_1"/>
    <property type="match status" value="1"/>
</dbReference>
<accession>A0ABN8ES26</accession>
<dbReference type="InterPro" id="IPR023210">
    <property type="entry name" value="NADP_OxRdtase_dom"/>
</dbReference>
<gene>
    <name evidence="5" type="primary">yvgN_1</name>
    <name evidence="5" type="ORF">EMA8858_00462</name>
</gene>
<proteinExistence type="inferred from homology"/>
<dbReference type="InterPro" id="IPR020471">
    <property type="entry name" value="AKR"/>
</dbReference>
<dbReference type="RefSeq" id="WP_238804101.1">
    <property type="nucleotide sequence ID" value="NZ_CAKLPY010000001.1"/>
</dbReference>
<keyword evidence="3 5" id="KW-0560">Oxidoreductase</keyword>
<dbReference type="PANTHER" id="PTHR43827">
    <property type="entry name" value="2,5-DIKETO-D-GLUCONIC ACID REDUCTASE"/>
    <property type="match status" value="1"/>
</dbReference>
<comment type="caution">
    <text evidence="5">The sequence shown here is derived from an EMBL/GenBank/DDBJ whole genome shotgun (WGS) entry which is preliminary data.</text>
</comment>
<evidence type="ECO:0000313" key="6">
    <source>
        <dbReference type="Proteomes" id="UP000837932"/>
    </source>
</evidence>
<dbReference type="PANTHER" id="PTHR43827:SF3">
    <property type="entry name" value="NADP-DEPENDENT OXIDOREDUCTASE DOMAIN-CONTAINING PROTEIN"/>
    <property type="match status" value="1"/>
</dbReference>
<evidence type="ECO:0000256" key="1">
    <source>
        <dbReference type="ARBA" id="ARBA00007905"/>
    </source>
</evidence>
<name>A0ABN8ES26_9BACT</name>
<keyword evidence="6" id="KW-1185">Reference proteome</keyword>